<dbReference type="PATRIC" id="fig|69370.6.peg.1590"/>
<proteinExistence type="predicted"/>
<gene>
    <name evidence="2" type="ORF">RS82_01557</name>
</gene>
<dbReference type="InterPro" id="IPR010721">
    <property type="entry name" value="UstE-like"/>
</dbReference>
<evidence type="ECO:0000313" key="3">
    <source>
        <dbReference type="Proteomes" id="UP000034098"/>
    </source>
</evidence>
<feature type="transmembrane region" description="Helical" evidence="1">
    <location>
        <begin position="47"/>
        <end position="67"/>
    </location>
</feature>
<feature type="transmembrane region" description="Helical" evidence="1">
    <location>
        <begin position="207"/>
        <end position="226"/>
    </location>
</feature>
<keyword evidence="3" id="KW-1185">Reference proteome</keyword>
<organism evidence="2 3">
    <name type="scientific">Microbacterium trichothecenolyticum</name>
    <name type="common">Aureobacterium trichothecenolyticum</name>
    <dbReference type="NCBI Taxonomy" id="69370"/>
    <lineage>
        <taxon>Bacteria</taxon>
        <taxon>Bacillati</taxon>
        <taxon>Actinomycetota</taxon>
        <taxon>Actinomycetes</taxon>
        <taxon>Micrococcales</taxon>
        <taxon>Microbacteriaceae</taxon>
        <taxon>Microbacterium</taxon>
    </lineage>
</organism>
<dbReference type="PANTHER" id="PTHR32251">
    <property type="entry name" value="3-OXO-5-ALPHA-STEROID 4-DEHYDROGENASE"/>
    <property type="match status" value="1"/>
</dbReference>
<evidence type="ECO:0008006" key="4">
    <source>
        <dbReference type="Google" id="ProtNLM"/>
    </source>
</evidence>
<protein>
    <recommendedName>
        <fullName evidence="4">Steroid 5-alpha reductase family enzyme</fullName>
    </recommendedName>
</protein>
<dbReference type="GO" id="GO:0016020">
    <property type="term" value="C:membrane"/>
    <property type="evidence" value="ECO:0007669"/>
    <property type="project" value="TreeGrafter"/>
</dbReference>
<dbReference type="PANTHER" id="PTHR32251:SF23">
    <property type="entry name" value="3-OXO-5-ALPHA-STEROID 4-DEHYDROGENASE (DUF1295)"/>
    <property type="match status" value="1"/>
</dbReference>
<name>A0A0M2H9G5_MICTR</name>
<evidence type="ECO:0000256" key="1">
    <source>
        <dbReference type="SAM" id="Phobius"/>
    </source>
</evidence>
<feature type="transmembrane region" description="Helical" evidence="1">
    <location>
        <begin position="73"/>
        <end position="92"/>
    </location>
</feature>
<evidence type="ECO:0000313" key="2">
    <source>
        <dbReference type="EMBL" id="KJL43068.1"/>
    </source>
</evidence>
<dbReference type="Gene3D" id="1.20.120.1630">
    <property type="match status" value="1"/>
</dbReference>
<keyword evidence="1" id="KW-1133">Transmembrane helix</keyword>
<dbReference type="Pfam" id="PF06966">
    <property type="entry name" value="DUF1295"/>
    <property type="match status" value="1"/>
</dbReference>
<keyword evidence="1" id="KW-0472">Membrane</keyword>
<feature type="transmembrane region" description="Helical" evidence="1">
    <location>
        <begin position="150"/>
        <end position="171"/>
    </location>
</feature>
<keyword evidence="1" id="KW-0812">Transmembrane</keyword>
<dbReference type="Proteomes" id="UP000034098">
    <property type="component" value="Unassembled WGS sequence"/>
</dbReference>
<comment type="caution">
    <text evidence="2">The sequence shown here is derived from an EMBL/GenBank/DDBJ whole genome shotgun (WGS) entry which is preliminary data.</text>
</comment>
<feature type="transmembrane region" description="Helical" evidence="1">
    <location>
        <begin position="17"/>
        <end position="35"/>
    </location>
</feature>
<dbReference type="AlphaFoldDB" id="A0A0M2H9G5"/>
<sequence>MTTHVCTDHYADPMDPLLLVLIVAGVAAAFCWITSLVTNETSWIDRLWSIVPVIYVWIFAAAALIAGVDATRLVVMALLVTAWGARLTFNFARKGGYTGMEDYRWAILRGRMTRWQFQLFNIFFIVLFQSALLVLISLPAYIAWQHPAPFTGWDAAFAVLFAAFLVGETVADQQQWAFHKAKKAAGGTLEPGFVTTGLFSYSRHPNFFFEQAQWWAFYALGAVALVADGGSWLNWTIAGAALLTVLFIGSTVFTESISTSKYPAYREYQRTTSMLVPLPRRRGRAPETA</sequence>
<reference evidence="2 3" key="1">
    <citation type="submission" date="2015-02" db="EMBL/GenBank/DDBJ databases">
        <title>Draft genome sequences of ten Microbacterium spp. with emphasis on heavy metal contaminated environments.</title>
        <authorList>
            <person name="Corretto E."/>
        </authorList>
    </citation>
    <scope>NUCLEOTIDE SEQUENCE [LARGE SCALE GENOMIC DNA]</scope>
    <source>
        <strain evidence="2 3">DSM 8608</strain>
    </source>
</reference>
<feature type="transmembrane region" description="Helical" evidence="1">
    <location>
        <begin position="119"/>
        <end position="144"/>
    </location>
</feature>
<dbReference type="EMBL" id="JYJA01000032">
    <property type="protein sequence ID" value="KJL43068.1"/>
    <property type="molecule type" value="Genomic_DNA"/>
</dbReference>
<accession>A0A0M2H9G5</accession>
<feature type="transmembrane region" description="Helical" evidence="1">
    <location>
        <begin position="232"/>
        <end position="253"/>
    </location>
</feature>